<dbReference type="PANTHER" id="PTHR28004">
    <property type="entry name" value="ZGC:162816-RELATED"/>
    <property type="match status" value="1"/>
</dbReference>
<protein>
    <submittedName>
        <fullName evidence="4">Alanine racemase</fullName>
        <ecNumber evidence="4">5.1.1.1</ecNumber>
    </submittedName>
</protein>
<feature type="domain" description="D-serine dehydratase-like" evidence="3">
    <location>
        <begin position="253"/>
        <end position="349"/>
    </location>
</feature>
<dbReference type="Pfam" id="PF01168">
    <property type="entry name" value="Ala_racemase_N"/>
    <property type="match status" value="1"/>
</dbReference>
<reference evidence="4 5" key="1">
    <citation type="submission" date="2023-03" db="EMBL/GenBank/DDBJ databases">
        <title>Complete genome sequence of Tepidibacter sp. SWIR-1, isolated from a deep-sea hydrothermal vent.</title>
        <authorList>
            <person name="Li X."/>
        </authorList>
    </citation>
    <scope>NUCLEOTIDE SEQUENCE [LARGE SCALE GENOMIC DNA]</scope>
    <source>
        <strain evidence="4 5">SWIR-1</strain>
    </source>
</reference>
<evidence type="ECO:0000259" key="3">
    <source>
        <dbReference type="SMART" id="SM01119"/>
    </source>
</evidence>
<dbReference type="InterPro" id="IPR042208">
    <property type="entry name" value="D-ser_dehydrat-like_sf"/>
</dbReference>
<accession>A0ABY8EGB8</accession>
<dbReference type="EMBL" id="CP120733">
    <property type="protein sequence ID" value="WFD11973.1"/>
    <property type="molecule type" value="Genomic_DNA"/>
</dbReference>
<dbReference type="InterPro" id="IPR026956">
    <property type="entry name" value="D-ser_dehydrat-like_dom"/>
</dbReference>
<organism evidence="4 5">
    <name type="scientific">Tepidibacter hydrothermalis</name>
    <dbReference type="NCBI Taxonomy" id="3036126"/>
    <lineage>
        <taxon>Bacteria</taxon>
        <taxon>Bacillati</taxon>
        <taxon>Bacillota</taxon>
        <taxon>Clostridia</taxon>
        <taxon>Peptostreptococcales</taxon>
        <taxon>Peptostreptococcaceae</taxon>
        <taxon>Tepidibacter</taxon>
    </lineage>
</organism>
<evidence type="ECO:0000313" key="4">
    <source>
        <dbReference type="EMBL" id="WFD11973.1"/>
    </source>
</evidence>
<dbReference type="SMART" id="SM01119">
    <property type="entry name" value="D-ser_dehydrat"/>
    <property type="match status" value="1"/>
</dbReference>
<evidence type="ECO:0000256" key="2">
    <source>
        <dbReference type="ARBA" id="ARBA00023239"/>
    </source>
</evidence>
<comment type="similarity">
    <text evidence="1">Belongs to the DSD1 family.</text>
</comment>
<sequence>MNIYELQTPSFLLNLDTLETNLKNIQRLCNENNKELWPMTKTHKSTYIAKLQRDYGAKGFLVGTIDEAEAFVNAGLDNICLAYPIVSKANIGRVIDLAKKSRVIISFDGEDGARLFNDELKKENLTMEYLIIINCGLNRLGVSPNDSINLAKKISRYSNLKLIGISTHPGQVYGVSSGEQISEVSKQESESLKIAKDNLITDSFDISIVATGSTPTFFDVVTDPNINILRPGNYPFYDNIQLSLNVCEESKCSLTVLGTIISNPRDDLFIIDVGSKCLGLDKGAHASTLINGFGKVKDHNELEIIGLSEEVGKIRITSETDLKIGDKIQIIPNHSCSCANMTDYIIGFRNDIVENIIDVDVRGNSTKPNLI</sequence>
<evidence type="ECO:0000256" key="1">
    <source>
        <dbReference type="ARBA" id="ARBA00005323"/>
    </source>
</evidence>
<dbReference type="Pfam" id="PF14031">
    <property type="entry name" value="D-ser_dehydrat"/>
    <property type="match status" value="1"/>
</dbReference>
<keyword evidence="4" id="KW-0413">Isomerase</keyword>
<dbReference type="InterPro" id="IPR029066">
    <property type="entry name" value="PLP-binding_barrel"/>
</dbReference>
<dbReference type="PANTHER" id="PTHR28004:SF2">
    <property type="entry name" value="D-SERINE DEHYDRATASE"/>
    <property type="match status" value="1"/>
</dbReference>
<keyword evidence="2" id="KW-0456">Lyase</keyword>
<keyword evidence="5" id="KW-1185">Reference proteome</keyword>
<dbReference type="SUPFAM" id="SSF51419">
    <property type="entry name" value="PLP-binding barrel"/>
    <property type="match status" value="1"/>
</dbReference>
<dbReference type="InterPro" id="IPR051466">
    <property type="entry name" value="D-amino_acid_metab_enzyme"/>
</dbReference>
<evidence type="ECO:0000313" key="5">
    <source>
        <dbReference type="Proteomes" id="UP001222800"/>
    </source>
</evidence>
<dbReference type="InterPro" id="IPR001608">
    <property type="entry name" value="Ala_racemase_N"/>
</dbReference>
<dbReference type="Proteomes" id="UP001222800">
    <property type="component" value="Chromosome"/>
</dbReference>
<dbReference type="EC" id="5.1.1.1" evidence="4"/>
<dbReference type="RefSeq" id="WP_277734205.1">
    <property type="nucleotide sequence ID" value="NZ_CP120733.1"/>
</dbReference>
<dbReference type="GO" id="GO:0008784">
    <property type="term" value="F:alanine racemase activity"/>
    <property type="evidence" value="ECO:0007669"/>
    <property type="project" value="UniProtKB-EC"/>
</dbReference>
<proteinExistence type="inferred from homology"/>
<name>A0ABY8EGB8_9FIRM</name>
<dbReference type="Gene3D" id="3.20.20.10">
    <property type="entry name" value="Alanine racemase"/>
    <property type="match status" value="1"/>
</dbReference>
<gene>
    <name evidence="4" type="ORF">P4S50_07815</name>
</gene>
<dbReference type="Gene3D" id="2.40.37.20">
    <property type="entry name" value="D-serine dehydratase-like domain"/>
    <property type="match status" value="1"/>
</dbReference>